<proteinExistence type="predicted"/>
<accession>A0AAW1QWD9</accession>
<dbReference type="Proteomes" id="UP001445335">
    <property type="component" value="Unassembled WGS sequence"/>
</dbReference>
<reference evidence="2 3" key="1">
    <citation type="journal article" date="2024" name="Nat. Commun.">
        <title>Phylogenomics reveals the evolutionary origins of lichenization in chlorophyte algae.</title>
        <authorList>
            <person name="Puginier C."/>
            <person name="Libourel C."/>
            <person name="Otte J."/>
            <person name="Skaloud P."/>
            <person name="Haon M."/>
            <person name="Grisel S."/>
            <person name="Petersen M."/>
            <person name="Berrin J.G."/>
            <person name="Delaux P.M."/>
            <person name="Dal Grande F."/>
            <person name="Keller J."/>
        </authorList>
    </citation>
    <scope>NUCLEOTIDE SEQUENCE [LARGE SCALE GENOMIC DNA]</scope>
    <source>
        <strain evidence="2 3">SAG 245.80</strain>
    </source>
</reference>
<dbReference type="AlphaFoldDB" id="A0AAW1QWD9"/>
<keyword evidence="3" id="KW-1185">Reference proteome</keyword>
<evidence type="ECO:0000313" key="3">
    <source>
        <dbReference type="Proteomes" id="UP001445335"/>
    </source>
</evidence>
<comment type="caution">
    <text evidence="2">The sequence shown here is derived from an EMBL/GenBank/DDBJ whole genome shotgun (WGS) entry which is preliminary data.</text>
</comment>
<evidence type="ECO:0000256" key="1">
    <source>
        <dbReference type="SAM" id="MobiDB-lite"/>
    </source>
</evidence>
<gene>
    <name evidence="2" type="ORF">WJX81_002078</name>
</gene>
<organism evidence="2 3">
    <name type="scientific">Elliptochloris bilobata</name>
    <dbReference type="NCBI Taxonomy" id="381761"/>
    <lineage>
        <taxon>Eukaryota</taxon>
        <taxon>Viridiplantae</taxon>
        <taxon>Chlorophyta</taxon>
        <taxon>core chlorophytes</taxon>
        <taxon>Trebouxiophyceae</taxon>
        <taxon>Trebouxiophyceae incertae sedis</taxon>
        <taxon>Elliptochloris clade</taxon>
        <taxon>Elliptochloris</taxon>
    </lineage>
</organism>
<dbReference type="EMBL" id="JALJOU010000074">
    <property type="protein sequence ID" value="KAK9825407.1"/>
    <property type="molecule type" value="Genomic_DNA"/>
</dbReference>
<evidence type="ECO:0000313" key="2">
    <source>
        <dbReference type="EMBL" id="KAK9825407.1"/>
    </source>
</evidence>
<feature type="region of interest" description="Disordered" evidence="1">
    <location>
        <begin position="94"/>
        <end position="132"/>
    </location>
</feature>
<feature type="compositionally biased region" description="Basic residues" evidence="1">
    <location>
        <begin position="99"/>
        <end position="116"/>
    </location>
</feature>
<sequence>MLSEGQAAENCACVYRDIVGARSAWTALGLCEEDAGRGATFSAGWATTVGDKWSFAGSDPAPQLVRQREAVALGMLPVLVHQRESALRDERSRAYARANGRRQKTAASHVWRRRAQSPKGEKDEDESCPLGGLARGRTRRIRRTRDLGADAWVRADAGSGGAECNWLPEEELPADQMPHAVRQHAGNLGDEQSGVQISKACSGGNGGGTVGGGGGEEVAMPVGVKRARASAPEAALAAPRSNGAAGAAAAGPSGGLEDGVEQLEPIIVYERGTFRLSTISPEVSLHLTGREVSGRTTTRKIVLTILGRRVLERLLPWAFQEGISSLGESNLTYIVYLPGHKNVAYAPYVVSEGRRYKYGAVKLVRALLQGKNLVQARKCLEVDDEEVCAALDIINKPTVEPVDVVLGTISGAKVFKKLALGPMVSQ</sequence>
<protein>
    <submittedName>
        <fullName evidence="2">Uncharacterized protein</fullName>
    </submittedName>
</protein>
<name>A0AAW1QWD9_9CHLO</name>